<accession>A0ABD2XNI0</accession>
<sequence>MKFPHCDRHVLDANSKKPIKIVEATYDSKYELVSVDELHYGGLYSAGVTVLPVRRGLRAEHLMIDTVIEYEMYNKKKYFELPFTISSGRPFDISLEHDSVGFCQTETRTTITCIQYDYEGNDRLEKEMEIDARLGWFVDVSMLNLADNGYFLLAIGFGNKEEKWRRDNGIFPAYEGRKTDRQIVGIGPEGMLAGSLRIRLAITSPR</sequence>
<comment type="caution">
    <text evidence="1">The sequence shown here is derived from an EMBL/GenBank/DDBJ whole genome shotgun (WGS) entry which is preliminary data.</text>
</comment>
<reference evidence="1 2" key="1">
    <citation type="journal article" date="2024" name="bioRxiv">
        <title>A reference genome for Trichogramma kaykai: A tiny desert-dwelling parasitoid wasp with competing sex-ratio distorters.</title>
        <authorList>
            <person name="Culotta J."/>
            <person name="Lindsey A.R."/>
        </authorList>
    </citation>
    <scope>NUCLEOTIDE SEQUENCE [LARGE SCALE GENOMIC DNA]</scope>
    <source>
        <strain evidence="1 2">KSX58</strain>
    </source>
</reference>
<dbReference type="EMBL" id="JBJJXI010000018">
    <property type="protein sequence ID" value="KAL3406578.1"/>
    <property type="molecule type" value="Genomic_DNA"/>
</dbReference>
<name>A0ABD2XNI0_9HYME</name>
<evidence type="ECO:0000313" key="1">
    <source>
        <dbReference type="EMBL" id="KAL3406578.1"/>
    </source>
</evidence>
<evidence type="ECO:0000313" key="2">
    <source>
        <dbReference type="Proteomes" id="UP001627154"/>
    </source>
</evidence>
<proteinExistence type="predicted"/>
<keyword evidence="2" id="KW-1185">Reference proteome</keyword>
<dbReference type="AlphaFoldDB" id="A0ABD2XNI0"/>
<dbReference type="Proteomes" id="UP001627154">
    <property type="component" value="Unassembled WGS sequence"/>
</dbReference>
<protein>
    <submittedName>
        <fullName evidence="1">Uncharacterized protein</fullName>
    </submittedName>
</protein>
<gene>
    <name evidence="1" type="ORF">TKK_000744</name>
</gene>
<organism evidence="1 2">
    <name type="scientific">Trichogramma kaykai</name>
    <dbReference type="NCBI Taxonomy" id="54128"/>
    <lineage>
        <taxon>Eukaryota</taxon>
        <taxon>Metazoa</taxon>
        <taxon>Ecdysozoa</taxon>
        <taxon>Arthropoda</taxon>
        <taxon>Hexapoda</taxon>
        <taxon>Insecta</taxon>
        <taxon>Pterygota</taxon>
        <taxon>Neoptera</taxon>
        <taxon>Endopterygota</taxon>
        <taxon>Hymenoptera</taxon>
        <taxon>Apocrita</taxon>
        <taxon>Proctotrupomorpha</taxon>
        <taxon>Chalcidoidea</taxon>
        <taxon>Trichogrammatidae</taxon>
        <taxon>Trichogramma</taxon>
    </lineage>
</organism>